<comment type="caution">
    <text evidence="2">The sequence shown here is derived from an EMBL/GenBank/DDBJ whole genome shotgun (WGS) entry which is preliminary data.</text>
</comment>
<dbReference type="Proteomes" id="UP001482620">
    <property type="component" value="Unassembled WGS sequence"/>
</dbReference>
<organism evidence="2 3">
    <name type="scientific">Ilyodon furcidens</name>
    <name type="common">goldbreast splitfin</name>
    <dbReference type="NCBI Taxonomy" id="33524"/>
    <lineage>
        <taxon>Eukaryota</taxon>
        <taxon>Metazoa</taxon>
        <taxon>Chordata</taxon>
        <taxon>Craniata</taxon>
        <taxon>Vertebrata</taxon>
        <taxon>Euteleostomi</taxon>
        <taxon>Actinopterygii</taxon>
        <taxon>Neopterygii</taxon>
        <taxon>Teleostei</taxon>
        <taxon>Neoteleostei</taxon>
        <taxon>Acanthomorphata</taxon>
        <taxon>Ovalentaria</taxon>
        <taxon>Atherinomorphae</taxon>
        <taxon>Cyprinodontiformes</taxon>
        <taxon>Goodeidae</taxon>
        <taxon>Ilyodon</taxon>
    </lineage>
</organism>
<protein>
    <submittedName>
        <fullName evidence="2">Uncharacterized protein</fullName>
    </submittedName>
</protein>
<keyword evidence="3" id="KW-1185">Reference proteome</keyword>
<evidence type="ECO:0000256" key="1">
    <source>
        <dbReference type="SAM" id="MobiDB-lite"/>
    </source>
</evidence>
<proteinExistence type="predicted"/>
<dbReference type="EMBL" id="JAHRIQ010017332">
    <property type="protein sequence ID" value="MEQ2227036.1"/>
    <property type="molecule type" value="Genomic_DNA"/>
</dbReference>
<feature type="region of interest" description="Disordered" evidence="1">
    <location>
        <begin position="29"/>
        <end position="51"/>
    </location>
</feature>
<reference evidence="2 3" key="1">
    <citation type="submission" date="2021-06" db="EMBL/GenBank/DDBJ databases">
        <authorList>
            <person name="Palmer J.M."/>
        </authorList>
    </citation>
    <scope>NUCLEOTIDE SEQUENCE [LARGE SCALE GENOMIC DNA]</scope>
    <source>
        <strain evidence="3">if_2019</strain>
        <tissue evidence="2">Muscle</tissue>
    </source>
</reference>
<evidence type="ECO:0000313" key="2">
    <source>
        <dbReference type="EMBL" id="MEQ2227036.1"/>
    </source>
</evidence>
<evidence type="ECO:0000313" key="3">
    <source>
        <dbReference type="Proteomes" id="UP001482620"/>
    </source>
</evidence>
<sequence>MYTPVRIECSTGSFTDCYFAFRDEKMTTEAEEMTTETKGPEKGSNILTDSQTPADWCQKTTFQSRVTLPKILDMDNTEQTETLEVLKNWEDEHDDSSPAELLTFVFQKKEKYKKILLRNYRCTKSKTFLPGLRKTN</sequence>
<gene>
    <name evidence="2" type="ORF">ILYODFUR_033547</name>
</gene>
<name>A0ABV0T3U2_9TELE</name>
<accession>A0ABV0T3U2</accession>